<dbReference type="Gene3D" id="3.30.470.20">
    <property type="entry name" value="ATP-grasp fold, B domain"/>
    <property type="match status" value="1"/>
</dbReference>
<dbReference type="Proteomes" id="UP000425411">
    <property type="component" value="Chromosome"/>
</dbReference>
<dbReference type="PANTHER" id="PTHR43585">
    <property type="entry name" value="FUMIPYRROLE BIOSYNTHESIS PROTEIN C"/>
    <property type="match status" value="1"/>
</dbReference>
<dbReference type="PANTHER" id="PTHR43585:SF2">
    <property type="entry name" value="ATP-GRASP ENZYME FSQD"/>
    <property type="match status" value="1"/>
</dbReference>
<proteinExistence type="predicted"/>
<gene>
    <name evidence="6" type="ORF">FOC49_05020</name>
</gene>
<dbReference type="InterPro" id="IPR011761">
    <property type="entry name" value="ATP-grasp"/>
</dbReference>
<dbReference type="Gene3D" id="3.40.50.20">
    <property type="match status" value="1"/>
</dbReference>
<dbReference type="GO" id="GO:0016874">
    <property type="term" value="F:ligase activity"/>
    <property type="evidence" value="ECO:0007669"/>
    <property type="project" value="UniProtKB-KW"/>
</dbReference>
<evidence type="ECO:0000256" key="1">
    <source>
        <dbReference type="ARBA" id="ARBA00022598"/>
    </source>
</evidence>
<dbReference type="GO" id="GO:0005524">
    <property type="term" value="F:ATP binding"/>
    <property type="evidence" value="ECO:0007669"/>
    <property type="project" value="UniProtKB-UniRule"/>
</dbReference>
<evidence type="ECO:0000313" key="6">
    <source>
        <dbReference type="EMBL" id="QGS09276.1"/>
    </source>
</evidence>
<dbReference type="InterPro" id="IPR013815">
    <property type="entry name" value="ATP_grasp_subdomain_1"/>
</dbReference>
<protein>
    <submittedName>
        <fullName evidence="6">Carbamoyl phosphate synthase large subunit</fullName>
    </submittedName>
</protein>
<keyword evidence="3 4" id="KW-0067">ATP-binding</keyword>
<sequence length="386" mass="45176">MNYLLVSPNFPISQEFFAKELKEKGINVLGVGSESYDALSQTLKDNLVEYFRVNDLEDYEEVFRAVAFLTYKHGKIDRIESNNEYWLELDARLREDFNVYGVKPKQLEFTKYKSKMKTMFKEAGVRVAKGYAANNKEELNGILKKLELPLIAKPDNGVGSSNTYKLLTQRDVEEFINEWNEKVSYFFEEFVENGVLCTYDGLINQHGDIVFETSFIYTQPTLDLVNNGLDYANIIEPNIDPKLKELGQRIVYKFGMRERFFHIELFRLPDGEYIALEYNNRIAGGTCIDLYNYSYNISLYEIYADVVLDNRVPEISTNKYTIALSRRNKYNYMYSLDEIRTKYLHKLRMIFYVPEVFSTAMGDIIIIISVDNKNQINEVMDYVQKI</sequence>
<evidence type="ECO:0000313" key="7">
    <source>
        <dbReference type="Proteomes" id="UP000425411"/>
    </source>
</evidence>
<dbReference type="PROSITE" id="PS50975">
    <property type="entry name" value="ATP_GRASP"/>
    <property type="match status" value="1"/>
</dbReference>
<evidence type="ECO:0000256" key="4">
    <source>
        <dbReference type="PROSITE-ProRule" id="PRU00409"/>
    </source>
</evidence>
<dbReference type="Gene3D" id="3.30.1490.20">
    <property type="entry name" value="ATP-grasp fold, A domain"/>
    <property type="match status" value="1"/>
</dbReference>
<dbReference type="RefSeq" id="WP_004631660.1">
    <property type="nucleotide sequence ID" value="NZ_CP046314.1"/>
</dbReference>
<dbReference type="GO" id="GO:0046872">
    <property type="term" value="F:metal ion binding"/>
    <property type="evidence" value="ECO:0007669"/>
    <property type="project" value="InterPro"/>
</dbReference>
<name>A0AAP9HDS3_9BACL</name>
<evidence type="ECO:0000256" key="3">
    <source>
        <dbReference type="ARBA" id="ARBA00022840"/>
    </source>
</evidence>
<organism evidence="6 7">
    <name type="scientific">Gemella morbillorum</name>
    <dbReference type="NCBI Taxonomy" id="29391"/>
    <lineage>
        <taxon>Bacteria</taxon>
        <taxon>Bacillati</taxon>
        <taxon>Bacillota</taxon>
        <taxon>Bacilli</taxon>
        <taxon>Bacillales</taxon>
        <taxon>Gemellaceae</taxon>
        <taxon>Gemella</taxon>
    </lineage>
</organism>
<dbReference type="InterPro" id="IPR052032">
    <property type="entry name" value="ATP-dep_AA_Ligase"/>
</dbReference>
<keyword evidence="7" id="KW-1185">Reference proteome</keyword>
<dbReference type="EMBL" id="CP046314">
    <property type="protein sequence ID" value="QGS09276.1"/>
    <property type="molecule type" value="Genomic_DNA"/>
</dbReference>
<keyword evidence="2 4" id="KW-0547">Nucleotide-binding</keyword>
<keyword evidence="1" id="KW-0436">Ligase</keyword>
<reference evidence="6 7" key="1">
    <citation type="submission" date="2019-11" db="EMBL/GenBank/DDBJ databases">
        <title>FDA dAtabase for Regulatory Grade micrObial Sequences (FDA-ARGOS): Supporting development and validation of Infectious Disease Dx tests.</title>
        <authorList>
            <person name="Turner S."/>
            <person name="Byrd R."/>
            <person name="Tallon L."/>
            <person name="Sadzewicz L."/>
            <person name="Vavikolanu K."/>
            <person name="Mehta A."/>
            <person name="Aluvathingal J."/>
            <person name="Nadendla S."/>
            <person name="Myers T."/>
            <person name="Yan Y."/>
            <person name="Sichtig H."/>
        </authorList>
    </citation>
    <scope>NUCLEOTIDE SEQUENCE [LARGE SCALE GENOMIC DNA]</scope>
    <source>
        <strain evidence="6 7">FDAARGOS_741</strain>
    </source>
</reference>
<accession>A0AAP9HDS3</accession>
<evidence type="ECO:0000259" key="5">
    <source>
        <dbReference type="PROSITE" id="PS50975"/>
    </source>
</evidence>
<dbReference type="AlphaFoldDB" id="A0AAP9HDS3"/>
<feature type="domain" description="ATP-grasp" evidence="5">
    <location>
        <begin position="117"/>
        <end position="308"/>
    </location>
</feature>
<dbReference type="SUPFAM" id="SSF56059">
    <property type="entry name" value="Glutathione synthetase ATP-binding domain-like"/>
    <property type="match status" value="1"/>
</dbReference>
<evidence type="ECO:0000256" key="2">
    <source>
        <dbReference type="ARBA" id="ARBA00022741"/>
    </source>
</evidence>